<evidence type="ECO:0000256" key="1">
    <source>
        <dbReference type="SAM" id="MobiDB-lite"/>
    </source>
</evidence>
<sequence>MLWAGGWAGGKLDPTYALYISIPGWIVVKKVLDSGDQVKRREIVHWPTGAPLPKTPSPKSQPLQITHSRARIKRWFFDSVTKLMIIERFNGSRTFFLEWDSILKLLEYELKDLQHKTLENTETEYYVLKYRLSRYQPQIATADPKTTDPITTDPATTDQVGEDNHGTGSEDNSGFKKQQNGFCSSTTEDTTTDHNHKEPLKT</sequence>
<feature type="compositionally biased region" description="Low complexity" evidence="1">
    <location>
        <begin position="140"/>
        <end position="158"/>
    </location>
</feature>
<evidence type="ECO:0000313" key="2">
    <source>
        <dbReference type="EMBL" id="KAD6796357.1"/>
    </source>
</evidence>
<feature type="compositionally biased region" description="Polar residues" evidence="1">
    <location>
        <begin position="166"/>
        <end position="189"/>
    </location>
</feature>
<accession>A0A5N6PT50</accession>
<keyword evidence="3" id="KW-1185">Reference proteome</keyword>
<name>A0A5N6PT50_9ASTR</name>
<protein>
    <submittedName>
        <fullName evidence="2">Uncharacterized protein</fullName>
    </submittedName>
</protein>
<proteinExistence type="predicted"/>
<dbReference type="AlphaFoldDB" id="A0A5N6PT50"/>
<gene>
    <name evidence="2" type="ORF">E3N88_07253</name>
</gene>
<feature type="compositionally biased region" description="Basic and acidic residues" evidence="1">
    <location>
        <begin position="191"/>
        <end position="202"/>
    </location>
</feature>
<evidence type="ECO:0000313" key="3">
    <source>
        <dbReference type="Proteomes" id="UP000326396"/>
    </source>
</evidence>
<feature type="region of interest" description="Disordered" evidence="1">
    <location>
        <begin position="139"/>
        <end position="202"/>
    </location>
</feature>
<reference evidence="2 3" key="1">
    <citation type="submission" date="2019-05" db="EMBL/GenBank/DDBJ databases">
        <title>Mikania micrantha, genome provides insights into the molecular mechanism of rapid growth.</title>
        <authorList>
            <person name="Liu B."/>
        </authorList>
    </citation>
    <scope>NUCLEOTIDE SEQUENCE [LARGE SCALE GENOMIC DNA]</scope>
    <source>
        <strain evidence="2">NLD-2019</strain>
        <tissue evidence="2">Leaf</tissue>
    </source>
</reference>
<organism evidence="2 3">
    <name type="scientific">Mikania micrantha</name>
    <name type="common">bitter vine</name>
    <dbReference type="NCBI Taxonomy" id="192012"/>
    <lineage>
        <taxon>Eukaryota</taxon>
        <taxon>Viridiplantae</taxon>
        <taxon>Streptophyta</taxon>
        <taxon>Embryophyta</taxon>
        <taxon>Tracheophyta</taxon>
        <taxon>Spermatophyta</taxon>
        <taxon>Magnoliopsida</taxon>
        <taxon>eudicotyledons</taxon>
        <taxon>Gunneridae</taxon>
        <taxon>Pentapetalae</taxon>
        <taxon>asterids</taxon>
        <taxon>campanulids</taxon>
        <taxon>Asterales</taxon>
        <taxon>Asteraceae</taxon>
        <taxon>Asteroideae</taxon>
        <taxon>Heliantheae alliance</taxon>
        <taxon>Eupatorieae</taxon>
        <taxon>Mikania</taxon>
    </lineage>
</organism>
<dbReference type="Proteomes" id="UP000326396">
    <property type="component" value="Linkage Group LG11"/>
</dbReference>
<comment type="caution">
    <text evidence="2">The sequence shown here is derived from an EMBL/GenBank/DDBJ whole genome shotgun (WGS) entry which is preliminary data.</text>
</comment>
<dbReference type="EMBL" id="SZYD01000003">
    <property type="protein sequence ID" value="KAD6796357.1"/>
    <property type="molecule type" value="Genomic_DNA"/>
</dbReference>